<proteinExistence type="predicted"/>
<accession>A0A4S3ZZR1</accession>
<evidence type="ECO:0000256" key="1">
    <source>
        <dbReference type="SAM" id="Phobius"/>
    </source>
</evidence>
<feature type="transmembrane region" description="Helical" evidence="1">
    <location>
        <begin position="72"/>
        <end position="96"/>
    </location>
</feature>
<evidence type="ECO:0000313" key="2">
    <source>
        <dbReference type="EMBL" id="THF51504.1"/>
    </source>
</evidence>
<gene>
    <name evidence="2" type="ORF">E6C50_06995</name>
</gene>
<sequence>MKLKKNTLYLLLLFFASFLAYFIGKDFQYDPQLKVVFTVMKYLAAALLFVSVFASVSTTREMISATELQPKALWIILALLPILFCIAIFILSLTVYKLQLF</sequence>
<reference evidence="2 3" key="1">
    <citation type="submission" date="2019-04" db="EMBL/GenBank/DDBJ databases">
        <title>Flavobacterium sp. nov. isolated from construction timber.</title>
        <authorList>
            <person name="Lin S.-Y."/>
            <person name="Chang C.-T."/>
            <person name="Young C.-C."/>
        </authorList>
    </citation>
    <scope>NUCLEOTIDE SEQUENCE [LARGE SCALE GENOMIC DNA]</scope>
    <source>
        <strain evidence="2 3">CC-CTC003</strain>
    </source>
</reference>
<keyword evidence="1" id="KW-0812">Transmembrane</keyword>
<keyword evidence="1" id="KW-1133">Transmembrane helix</keyword>
<keyword evidence="3" id="KW-1185">Reference proteome</keyword>
<dbReference type="Proteomes" id="UP000307507">
    <property type="component" value="Unassembled WGS sequence"/>
</dbReference>
<feature type="transmembrane region" description="Helical" evidence="1">
    <location>
        <begin position="40"/>
        <end position="60"/>
    </location>
</feature>
<keyword evidence="1" id="KW-0472">Membrane</keyword>
<evidence type="ECO:0000313" key="3">
    <source>
        <dbReference type="Proteomes" id="UP000307507"/>
    </source>
</evidence>
<name>A0A4S3ZZR1_9FLAO</name>
<dbReference type="EMBL" id="SSNZ01000002">
    <property type="protein sequence ID" value="THF51504.1"/>
    <property type="molecule type" value="Genomic_DNA"/>
</dbReference>
<dbReference type="RefSeq" id="WP_136402488.1">
    <property type="nucleotide sequence ID" value="NZ_SSNZ01000002.1"/>
</dbReference>
<dbReference type="AlphaFoldDB" id="A0A4S3ZZR1"/>
<comment type="caution">
    <text evidence="2">The sequence shown here is derived from an EMBL/GenBank/DDBJ whole genome shotgun (WGS) entry which is preliminary data.</text>
</comment>
<protein>
    <submittedName>
        <fullName evidence="2">Uncharacterized protein</fullName>
    </submittedName>
</protein>
<organism evidence="2 3">
    <name type="scientific">Flavobacterium supellecticarium</name>
    <dbReference type="NCBI Taxonomy" id="2565924"/>
    <lineage>
        <taxon>Bacteria</taxon>
        <taxon>Pseudomonadati</taxon>
        <taxon>Bacteroidota</taxon>
        <taxon>Flavobacteriia</taxon>
        <taxon>Flavobacteriales</taxon>
        <taxon>Flavobacteriaceae</taxon>
        <taxon>Flavobacterium</taxon>
    </lineage>
</organism>